<keyword evidence="3" id="KW-1185">Reference proteome</keyword>
<evidence type="ECO:0000256" key="1">
    <source>
        <dbReference type="SAM" id="MobiDB-lite"/>
    </source>
</evidence>
<name>A0A448X1Y8_9PLAT</name>
<proteinExistence type="predicted"/>
<protein>
    <submittedName>
        <fullName evidence="2">Uncharacterized protein</fullName>
    </submittedName>
</protein>
<gene>
    <name evidence="2" type="ORF">PXEA_LOCUS19236</name>
</gene>
<reference evidence="2" key="1">
    <citation type="submission" date="2018-11" db="EMBL/GenBank/DDBJ databases">
        <authorList>
            <consortium name="Pathogen Informatics"/>
        </authorList>
    </citation>
    <scope>NUCLEOTIDE SEQUENCE</scope>
</reference>
<accession>A0A448X1Y8</accession>
<evidence type="ECO:0000313" key="3">
    <source>
        <dbReference type="Proteomes" id="UP000784294"/>
    </source>
</evidence>
<dbReference type="EMBL" id="CAAALY010076278">
    <property type="protein sequence ID" value="VEL25796.1"/>
    <property type="molecule type" value="Genomic_DNA"/>
</dbReference>
<dbReference type="AlphaFoldDB" id="A0A448X1Y8"/>
<organism evidence="2 3">
    <name type="scientific">Protopolystoma xenopodis</name>
    <dbReference type="NCBI Taxonomy" id="117903"/>
    <lineage>
        <taxon>Eukaryota</taxon>
        <taxon>Metazoa</taxon>
        <taxon>Spiralia</taxon>
        <taxon>Lophotrochozoa</taxon>
        <taxon>Platyhelminthes</taxon>
        <taxon>Monogenea</taxon>
        <taxon>Polyopisthocotylea</taxon>
        <taxon>Polystomatidea</taxon>
        <taxon>Polystomatidae</taxon>
        <taxon>Protopolystoma</taxon>
    </lineage>
</organism>
<feature type="region of interest" description="Disordered" evidence="1">
    <location>
        <begin position="53"/>
        <end position="81"/>
    </location>
</feature>
<sequence>MTAGQHQSRFYTQPAPLQLPACTTVPGDGFDSLLNKNSTLLLSFGQEVETNVCTSKDEEITGQTNGGTNKKDNPMAKKETR</sequence>
<comment type="caution">
    <text evidence="2">The sequence shown here is derived from an EMBL/GenBank/DDBJ whole genome shotgun (WGS) entry which is preliminary data.</text>
</comment>
<feature type="compositionally biased region" description="Basic and acidic residues" evidence="1">
    <location>
        <begin position="69"/>
        <end position="81"/>
    </location>
</feature>
<dbReference type="Proteomes" id="UP000784294">
    <property type="component" value="Unassembled WGS sequence"/>
</dbReference>
<evidence type="ECO:0000313" key="2">
    <source>
        <dbReference type="EMBL" id="VEL25796.1"/>
    </source>
</evidence>